<evidence type="ECO:0000313" key="4">
    <source>
        <dbReference type="Proteomes" id="UP000009168"/>
    </source>
</evidence>
<feature type="compositionally biased region" description="Basic and acidic residues" evidence="2">
    <location>
        <begin position="580"/>
        <end position="602"/>
    </location>
</feature>
<feature type="region of interest" description="Disordered" evidence="2">
    <location>
        <begin position="681"/>
        <end position="731"/>
    </location>
</feature>
<feature type="region of interest" description="Disordered" evidence="2">
    <location>
        <begin position="580"/>
        <end position="643"/>
    </location>
</feature>
<dbReference type="eggNOG" id="ENOG502QXQQ">
    <property type="taxonomic scope" value="Eukaryota"/>
</dbReference>
<dbReference type="InterPro" id="IPR052752">
    <property type="entry name" value="NACHT-WD_repeat"/>
</dbReference>
<dbReference type="HOGENOM" id="CLU_251871_0_0_1"/>
<feature type="compositionally biased region" description="Basic and acidic residues" evidence="2">
    <location>
        <begin position="610"/>
        <end position="620"/>
    </location>
</feature>
<keyword evidence="4" id="KW-1185">Reference proteome</keyword>
<keyword evidence="1" id="KW-0175">Coiled coil</keyword>
<feature type="region of interest" description="Disordered" evidence="2">
    <location>
        <begin position="1292"/>
        <end position="1320"/>
    </location>
</feature>
<proteinExistence type="predicted"/>
<feature type="region of interest" description="Disordered" evidence="2">
    <location>
        <begin position="1188"/>
        <end position="1208"/>
    </location>
</feature>
<evidence type="ECO:0000256" key="2">
    <source>
        <dbReference type="SAM" id="MobiDB-lite"/>
    </source>
</evidence>
<dbReference type="KEGG" id="tet:TTHERM_00467950"/>
<feature type="compositionally biased region" description="Acidic residues" evidence="2">
    <location>
        <begin position="689"/>
        <end position="708"/>
    </location>
</feature>
<dbReference type="PANTHER" id="PTHR19871:SF14">
    <property type="entry name" value="DUF4062 DOMAIN-CONTAINING PROTEIN"/>
    <property type="match status" value="1"/>
</dbReference>
<dbReference type="EMBL" id="GG662441">
    <property type="protein sequence ID" value="EAS04845.2"/>
    <property type="molecule type" value="Genomic_DNA"/>
</dbReference>
<dbReference type="InParanoid" id="I7MMH1"/>
<gene>
    <name evidence="3" type="ORF">TTHERM_00467950</name>
</gene>
<protein>
    <submittedName>
        <fullName evidence="3">Sm protein</fullName>
    </submittedName>
</protein>
<reference evidence="4" key="1">
    <citation type="journal article" date="2006" name="PLoS Biol.">
        <title>Macronuclear genome sequence of the ciliate Tetrahymena thermophila, a model eukaryote.</title>
        <authorList>
            <person name="Eisen J.A."/>
            <person name="Coyne R.S."/>
            <person name="Wu M."/>
            <person name="Wu D."/>
            <person name="Thiagarajan M."/>
            <person name="Wortman J.R."/>
            <person name="Badger J.H."/>
            <person name="Ren Q."/>
            <person name="Amedeo P."/>
            <person name="Jones K.M."/>
            <person name="Tallon L.J."/>
            <person name="Delcher A.L."/>
            <person name="Salzberg S.L."/>
            <person name="Silva J.C."/>
            <person name="Haas B.J."/>
            <person name="Majoros W.H."/>
            <person name="Farzad M."/>
            <person name="Carlton J.M."/>
            <person name="Smith R.K. Jr."/>
            <person name="Garg J."/>
            <person name="Pearlman R.E."/>
            <person name="Karrer K.M."/>
            <person name="Sun L."/>
            <person name="Manning G."/>
            <person name="Elde N.C."/>
            <person name="Turkewitz A.P."/>
            <person name="Asai D.J."/>
            <person name="Wilkes D.E."/>
            <person name="Wang Y."/>
            <person name="Cai H."/>
            <person name="Collins K."/>
            <person name="Stewart B.A."/>
            <person name="Lee S.R."/>
            <person name="Wilamowska K."/>
            <person name="Weinberg Z."/>
            <person name="Ruzzo W.L."/>
            <person name="Wloga D."/>
            <person name="Gaertig J."/>
            <person name="Frankel J."/>
            <person name="Tsao C.-C."/>
            <person name="Gorovsky M.A."/>
            <person name="Keeling P.J."/>
            <person name="Waller R.F."/>
            <person name="Patron N.J."/>
            <person name="Cherry J.M."/>
            <person name="Stover N.A."/>
            <person name="Krieger C.J."/>
            <person name="del Toro C."/>
            <person name="Ryder H.F."/>
            <person name="Williamson S.C."/>
            <person name="Barbeau R.A."/>
            <person name="Hamilton E.P."/>
            <person name="Orias E."/>
        </authorList>
    </citation>
    <scope>NUCLEOTIDE SEQUENCE [LARGE SCALE GENOMIC DNA]</scope>
    <source>
        <strain evidence="4">SB210</strain>
    </source>
</reference>
<dbReference type="GeneID" id="7830491"/>
<dbReference type="RefSeq" id="XP_001025090.2">
    <property type="nucleotide sequence ID" value="XM_001025090.2"/>
</dbReference>
<sequence>MLSMQTQTQLQNNSIVKNNNSSALNDKYSEQEYSNYIDSSDVVIQIYKNSSAVGLEKYFLKIEEWLDRPLNSQEENKPYVIEADEGVGKKTLLVKWMEYHETKKKKRYPDIILSHFASSGGNNANYFFAIYRILNKLREALDIQQKVELLEEKLRKYFSYWLNHCSDKLEKQLKYGEKVNYDKVIIIIEGIDQFIDQQYNKEANVAFWLPKFFPEHIKLIVTCDKSSQANSYFRSIGCDILKIPVEVSIVQNMIDRHSKRPLFINDTLKEKHINFLKHFDEKCKNQSFYKIFLCSLLPYPVDDIITQQDIPEGTFEKIFEKLDYDKLAEVKDFNQLIEFILDFYSNSLMNKDKFIKLLRVFTLTQKGLTIEEIMGVTLITEDEWKLFLACFKVFILSYKGMWIMNNDALKKVINEKFKQDQTQLRLLHQDIAQILGKITPNSIRKLEEQTYHLFMSKDHFKLKEIISAIENFLLLFNPNNKYDLCRYWQNLEEQGFDPVIEYNKAIEGFEMHYHPSSQDVFRIIVQISRFLKEFSDFETYFTPEFRHPPVKGTYEELDDIGLLRELLGLQIFTPTEAEEGDKPIDLDKFQRTPEEKIADKKERMKHKNKKESTLKKKSDQDDPYGETQKSSNNQQIQKKEKKPKKFMILSKIEALNVDIPSSREQFRKFYENQIKEIMKQNNQNHTEENENEDGDEESSSSGDEDSENVELKTENQNGGMPSFIDKDKSKKKKKCHPQIITLSQLRESYYLKERLPTNYYYKRWLWVQFPWACLSLKCDYSAKLKECFSSPIEYMSVKKEKEFTKQALKIAIEAKLKKQMMYKKQNMSDSQSMIKPIGGGDSILIKTNASYQNLPSLNTNRKTKSLLNQSNSQNINVGQSSLQPNGKEGTQTIAMKRNLRHSNGQSPFYITDEYLNQNTLNRELEITHANTTTGAGAQNINLNQSQTYNLQNTSKILEKSRVFKDKSRFFDPISSIQDSQNLSTILPRLKSNIATHSNKELYLLEQQALDMKKELDHLIHTNKCLAKNLKELKVHEHIQHKYGTNPEKVDDAQTRIMDLEKNISETEENYLLGLMQIERLKSILKICEDNKQQNEDWIRNLNMLLSNFRKVIKQEQEDIKSIKEECNQLQKLNKEYVIVFQEKMDAQKTLINQINKQIKSKEKFDSMFVKTDNMIEQSAIEQVEKLKSDLKGQDNRKKQKDKQSQLEKNSKQILEQLEKAEAQYQKLKQVIDISDPNYSSSEKFQFLLTAREKRDDLTAIVLQRQDVISNLKQRLEDKQSYLETVKKAYSSVAKEQDSQGQNQNGNEQSSEEGPNQEDLSEEDYLQKIANLESQYENKQRQYNKLQQVRLSASMTISTIQRKLQIEQATDVRGTIDFSDESIIANLDDKMVKIKEQLPAEEYELFVNGKYDFSKVYRKLITNIGIPDYDDDQADILSNREI</sequence>
<evidence type="ECO:0000256" key="1">
    <source>
        <dbReference type="SAM" id="Coils"/>
    </source>
</evidence>
<feature type="compositionally biased region" description="Low complexity" evidence="2">
    <location>
        <begin position="1298"/>
        <end position="1313"/>
    </location>
</feature>
<dbReference type="PANTHER" id="PTHR19871">
    <property type="entry name" value="BETA TRANSDUCIN-RELATED PROTEIN"/>
    <property type="match status" value="1"/>
</dbReference>
<dbReference type="Proteomes" id="UP000009168">
    <property type="component" value="Unassembled WGS sequence"/>
</dbReference>
<evidence type="ECO:0000313" key="3">
    <source>
        <dbReference type="EMBL" id="EAS04845.2"/>
    </source>
</evidence>
<dbReference type="OMA" id="YWIINND"/>
<feature type="region of interest" description="Disordered" evidence="2">
    <location>
        <begin position="1"/>
        <end position="22"/>
    </location>
</feature>
<accession>I7MMH1</accession>
<feature type="coiled-coil region" evidence="1">
    <location>
        <begin position="1321"/>
        <end position="1348"/>
    </location>
</feature>
<feature type="coiled-coil region" evidence="1">
    <location>
        <begin position="1098"/>
        <end position="1132"/>
    </location>
</feature>
<organism evidence="3 4">
    <name type="scientific">Tetrahymena thermophila (strain SB210)</name>
    <dbReference type="NCBI Taxonomy" id="312017"/>
    <lineage>
        <taxon>Eukaryota</taxon>
        <taxon>Sar</taxon>
        <taxon>Alveolata</taxon>
        <taxon>Ciliophora</taxon>
        <taxon>Intramacronucleata</taxon>
        <taxon>Oligohymenophorea</taxon>
        <taxon>Hymenostomatida</taxon>
        <taxon>Tetrahymenina</taxon>
        <taxon>Tetrahymenidae</taxon>
        <taxon>Tetrahymena</taxon>
    </lineage>
</organism>
<dbReference type="OrthoDB" id="295128at2759"/>
<name>I7MMH1_TETTS</name>